<sequence>MASPRDQEAFDIVQDLLDRTDEAFFAADMPVLASTLHLPYHFGVGSSVIRIETYEELVAAFDWYRTYVTDLGATNCKRTCLKAKFKTQDVIIATFDLTFFDGDGKVVLAAEPSETVAMYLGLEWRFCTSDSKTKIDTDFEKPVRDEMNKARKR</sequence>
<name>A0A1M5SJY1_9RHOB</name>
<keyword evidence="2" id="KW-1185">Reference proteome</keyword>
<dbReference type="AlphaFoldDB" id="A0A1M5SJY1"/>
<protein>
    <recommendedName>
        <fullName evidence="3">SnoaL-like domain-containing protein</fullName>
    </recommendedName>
</protein>
<organism evidence="1 2">
    <name type="scientific">Cognatiyoonia sediminum</name>
    <dbReference type="NCBI Taxonomy" id="1508389"/>
    <lineage>
        <taxon>Bacteria</taxon>
        <taxon>Pseudomonadati</taxon>
        <taxon>Pseudomonadota</taxon>
        <taxon>Alphaproteobacteria</taxon>
        <taxon>Rhodobacterales</taxon>
        <taxon>Paracoccaceae</taxon>
        <taxon>Cognatiyoonia</taxon>
    </lineage>
</organism>
<dbReference type="STRING" id="1508389.SAMN05444003_3007"/>
<dbReference type="OrthoDB" id="7858976at2"/>
<reference evidence="1 2" key="1">
    <citation type="submission" date="2016-11" db="EMBL/GenBank/DDBJ databases">
        <authorList>
            <person name="Jaros S."/>
            <person name="Januszkiewicz K."/>
            <person name="Wedrychowicz H."/>
        </authorList>
    </citation>
    <scope>NUCLEOTIDE SEQUENCE [LARGE SCALE GENOMIC DNA]</scope>
    <source>
        <strain evidence="1 2">DSM 28715</strain>
    </source>
</reference>
<evidence type="ECO:0000313" key="1">
    <source>
        <dbReference type="EMBL" id="SHH38700.1"/>
    </source>
</evidence>
<dbReference type="Proteomes" id="UP000184074">
    <property type="component" value="Unassembled WGS sequence"/>
</dbReference>
<evidence type="ECO:0008006" key="3">
    <source>
        <dbReference type="Google" id="ProtNLM"/>
    </source>
</evidence>
<gene>
    <name evidence="1" type="ORF">SAMN05444003_3007</name>
</gene>
<proteinExistence type="predicted"/>
<dbReference type="EMBL" id="FQXB01000006">
    <property type="protein sequence ID" value="SHH38700.1"/>
    <property type="molecule type" value="Genomic_DNA"/>
</dbReference>
<accession>A0A1M5SJY1</accession>
<evidence type="ECO:0000313" key="2">
    <source>
        <dbReference type="Proteomes" id="UP000184074"/>
    </source>
</evidence>
<dbReference type="RefSeq" id="WP_072902449.1">
    <property type="nucleotide sequence ID" value="NZ_FQXB01000006.1"/>
</dbReference>